<dbReference type="InterPro" id="IPR012337">
    <property type="entry name" value="RNaseH-like_sf"/>
</dbReference>
<keyword evidence="1" id="KW-0378">Hydrolase</keyword>
<feature type="domain" description="Integrase catalytic" evidence="3">
    <location>
        <begin position="1494"/>
        <end position="1687"/>
    </location>
</feature>
<dbReference type="Gene3D" id="2.40.70.10">
    <property type="entry name" value="Acid Proteases"/>
    <property type="match status" value="1"/>
</dbReference>
<evidence type="ECO:0000313" key="5">
    <source>
        <dbReference type="RefSeq" id="XP_058977986.1"/>
    </source>
</evidence>
<feature type="domain" description="Peptidase A2" evidence="2">
    <location>
        <begin position="537"/>
        <end position="574"/>
    </location>
</feature>
<dbReference type="Gene3D" id="3.30.420.10">
    <property type="entry name" value="Ribonuclease H-like superfamily/Ribonuclease H"/>
    <property type="match status" value="1"/>
</dbReference>
<evidence type="ECO:0000313" key="4">
    <source>
        <dbReference type="Proteomes" id="UP001652621"/>
    </source>
</evidence>
<evidence type="ECO:0000259" key="2">
    <source>
        <dbReference type="PROSITE" id="PS50175"/>
    </source>
</evidence>
<dbReference type="InterPro" id="IPR041588">
    <property type="entry name" value="Integrase_H2C2"/>
</dbReference>
<dbReference type="Pfam" id="PF17921">
    <property type="entry name" value="Integrase_H2C2"/>
    <property type="match status" value="1"/>
</dbReference>
<reference evidence="5" key="1">
    <citation type="submission" date="2025-08" db="UniProtKB">
        <authorList>
            <consortium name="RefSeq"/>
        </authorList>
    </citation>
    <scope>IDENTIFICATION</scope>
    <source>
        <strain evidence="5">Aabys</strain>
        <tissue evidence="5">Whole body</tissue>
    </source>
</reference>
<dbReference type="Pfam" id="PF18701">
    <property type="entry name" value="DUF5641"/>
    <property type="match status" value="1"/>
</dbReference>
<dbReference type="SUPFAM" id="SSF53098">
    <property type="entry name" value="Ribonuclease H-like"/>
    <property type="match status" value="1"/>
</dbReference>
<accession>A0ABM3UWU9</accession>
<dbReference type="Pfam" id="PF12259">
    <property type="entry name" value="Baculo_F"/>
    <property type="match status" value="1"/>
</dbReference>
<dbReference type="Pfam" id="PF13650">
    <property type="entry name" value="Asp_protease_2"/>
    <property type="match status" value="1"/>
</dbReference>
<protein>
    <submittedName>
        <fullName evidence="5">Uncharacterized protein LOC131802224</fullName>
    </submittedName>
</protein>
<dbReference type="PANTHER" id="PTHR47331">
    <property type="entry name" value="PHD-TYPE DOMAIN-CONTAINING PROTEIN"/>
    <property type="match status" value="1"/>
</dbReference>
<dbReference type="InterPro" id="IPR022048">
    <property type="entry name" value="Envelope_fusion-like"/>
</dbReference>
<dbReference type="InterPro" id="IPR040676">
    <property type="entry name" value="DUF5641"/>
</dbReference>
<dbReference type="RefSeq" id="XP_058977986.1">
    <property type="nucleotide sequence ID" value="XM_059122003.1"/>
</dbReference>
<dbReference type="PROSITE" id="PS50175">
    <property type="entry name" value="ASP_PROT_RETROV"/>
    <property type="match status" value="1"/>
</dbReference>
<dbReference type="InterPro" id="IPR005312">
    <property type="entry name" value="DUF1759"/>
</dbReference>
<dbReference type="PROSITE" id="PS50994">
    <property type="entry name" value="INTEGRASE"/>
    <property type="match status" value="1"/>
</dbReference>
<sequence>MDLATVIEQQQAAIAELRKAIANVKKAPLERRTVEFYSKKLKEMEALWAEIDRNENKIRADPAAESHLHITNNEYQVIGEEYRAAIDNIEADIKRGKEQMPQKPLPATREGVQKQSGQFTATSSVTALVRRQRALMQSIQTLIRGNSGQAAPCQTVAAIEKLWTHVEDIHFKMFEDFDDPTLVGYDASAYVLLEEETLKFKEKISTLTQVDHSSSQQRSGGNLANQVNLPKITIPQFNGDYSKWQTFADIFGKMINEQALPQVQKMWYLKANVTGEAEKLIRHLELTEANYDIAWKTLQDRYNNKRAQVSTILERMLNLPNMSGDSRSVKDFHDSLHESLLALEGLGVRPKEWDPLLIHILTKRMDKTTHVLYEQSIVDSKELQTMDHFMKCLRSRFESLEAVNGIQKSKPSATTTSTTIRRCHMCKGDHPLYYCKQFLAMTVPERQKWVARHKMCLNCFKDDHQAKTCTSGKCRKCQQKHNTLLHFSTRPQVENKSADLSVQQPPTVASANRSQSYVLLATARVAIKANNGRSYEFKAILDSGSQINLVSERLVQRLGIEPIQTSLCIEGVGGRSRTANHRVNVELKSLTSKFRTRLEAFVLPNIVPPQPSTEIDITSWPIPENIKLADPYFYQTTRIDVLLGAEFYFNLILSQELRMSKELPILKNSKLGWIASGRVQAESETVTCAVFGEDEHALEDLLKMFWEQDDVCEDQKLTIAEEQCENHFNQNTTVNENGRFVVRLPFADGPEKISESLNIAASRFFALERRLSKDASLHEQYAKFMKEYEDLGHMTKIQSREVRGNHYYIPHHCVLRPNSSTTKLRVVFDASCKSSSGWSLNDILHSGPRVQGDLFGMLLRFRLPRFVFTTDIEKMYRQVLVDKRDRKYQLIVWRNTPDKELEHYMLNTLTYGTTCAPYLATRCLKRLADTNIQRYPLGAMVLQKNFYVDDCMCGSDSLTTAIEMQKQVNMLLLEAGFRLRKWCANHLKLLHGIPPEDREVDLNFDKSSTKVLGLTWIPQADRFCLKSDVNECTKVTKRKVTSDLARLFDPLGIAGPVVSAAKIFIQQLWKNKLGWDEELPAERAAYWLSFREGLKMLNDFRLPRHMFDGEKPTKIEIHTFVDASEKAYGAVVYLRAMLPDGRHIVRLLCSKSKIAPIKEITLPRLELCAAELGTKLTAKVKAELGYEDLRTIYWSDSEITLYWINSEPSALKTFVANKVKNIQGRSINTQWRHVGTKDNPADYISRGMKPDRLSGCLMWFYGPTYLHGNESLWPGPFSKNRENQSDLEFKTKSTVSAIASQSGLQDMIYGINHKGSFRRLQRIVGYVLRFSERIKGRKHGSSTDVLTPMELNQAMQLIVKTVQVADFAKEIQQLRKHGALDKSSSIHSLTPFLDDRGILRVGGRLEEATLAYDTKHPMLLPYNDPIVKLTLSMIHLENSHCGSQLLLATSRQKYWIIKGKAMARNIVQNCVRCTRAKPKLYNQIMGNLPPSRVTPARPFIVSGVDYCGPLWVHYKIRGKRPHKVYIAVFVCFATKAVHLEVVTDLTTEAFIGALKRFISRRGKCQTLYSDNATNFVGAKNQLDEFNKAVFGEKGKEIIAERCSREGIDFQFIPPRAPHFGGLWEAAVKSAKQLLLRTTNSASLTHEELETVVIEIEAILNSRPLTPISDDPNDLAALTPGHFLVGEPLTAQVDPSANQSSTSLTSRWKVVSQIRHEFWKRWSTEYLNTLQERRKWSTPSPNVEPGQLVIIKEDNMPVMQWPLGRITRTYKGNDGAVRVVDVKTQNGEIKRAITRLDPLWKKEKEPLPPIETKSRSEEPSPKRLKTSSSMLVSMMLVALLFLPLCLCHSFNIHKFENKPGIYFEGIGITKVVTAEWKLITYYDLSPFWADMDGFSTGIGTLQKLCKIAVENRSCEILSENLIQVQRQLESNTLNIFPRRIRRGALNIVGNLAHSLFGVLDSEYAEQMTVTIEKANEDKQHLLDLLKNQTSIIDSTINIIRKDEDTSQRNFGNMQVEMNLLANKVKKEEDVVKTTQSIMFLTSQLMLLSSRLKHIEDNLIDVLTDAHHGRISPLLLTPHQLLQELQTIKAHIPPSRALPVREDNVSDFFKLMKSKGRVIKNHIIFEIRLPLVDLQQYDLFKMIPVPMLRSGRFISIALKSTLLAANVHRDEFISLTAEDMNSCIHTTNDVFICDNQAKFSKGDRSHLCEYQTAC</sequence>
<name>A0ABM3UWU9_MUSDO</name>
<dbReference type="PANTHER" id="PTHR47331:SF1">
    <property type="entry name" value="GAG-LIKE PROTEIN"/>
    <property type="match status" value="1"/>
</dbReference>
<gene>
    <name evidence="5" type="primary">LOC131802224</name>
</gene>
<evidence type="ECO:0000259" key="3">
    <source>
        <dbReference type="PROSITE" id="PS50994"/>
    </source>
</evidence>
<evidence type="ECO:0000256" key="1">
    <source>
        <dbReference type="ARBA" id="ARBA00022801"/>
    </source>
</evidence>
<dbReference type="Proteomes" id="UP001652621">
    <property type="component" value="Unplaced"/>
</dbReference>
<dbReference type="InterPro" id="IPR001995">
    <property type="entry name" value="Peptidase_A2_cat"/>
</dbReference>
<dbReference type="InterPro" id="IPR008042">
    <property type="entry name" value="Retrotrans_Pao"/>
</dbReference>
<dbReference type="GeneID" id="131802224"/>
<organism evidence="4 5">
    <name type="scientific">Musca domestica</name>
    <name type="common">House fly</name>
    <dbReference type="NCBI Taxonomy" id="7370"/>
    <lineage>
        <taxon>Eukaryota</taxon>
        <taxon>Metazoa</taxon>
        <taxon>Ecdysozoa</taxon>
        <taxon>Arthropoda</taxon>
        <taxon>Hexapoda</taxon>
        <taxon>Insecta</taxon>
        <taxon>Pterygota</taxon>
        <taxon>Neoptera</taxon>
        <taxon>Endopterygota</taxon>
        <taxon>Diptera</taxon>
        <taxon>Brachycera</taxon>
        <taxon>Muscomorpha</taxon>
        <taxon>Muscoidea</taxon>
        <taxon>Muscidae</taxon>
        <taxon>Musca</taxon>
    </lineage>
</organism>
<dbReference type="InterPro" id="IPR021109">
    <property type="entry name" value="Peptidase_aspartic_dom_sf"/>
</dbReference>
<dbReference type="InterPro" id="IPR036397">
    <property type="entry name" value="RNaseH_sf"/>
</dbReference>
<dbReference type="InterPro" id="IPR001584">
    <property type="entry name" value="Integrase_cat-core"/>
</dbReference>
<dbReference type="InterPro" id="IPR043502">
    <property type="entry name" value="DNA/RNA_pol_sf"/>
</dbReference>
<dbReference type="Pfam" id="PF05380">
    <property type="entry name" value="Peptidase_A17"/>
    <property type="match status" value="1"/>
</dbReference>
<dbReference type="Pfam" id="PF03564">
    <property type="entry name" value="DUF1759"/>
    <property type="match status" value="1"/>
</dbReference>
<dbReference type="CDD" id="cd00303">
    <property type="entry name" value="retropepsin_like"/>
    <property type="match status" value="1"/>
</dbReference>
<proteinExistence type="predicted"/>
<dbReference type="SUPFAM" id="SSF56672">
    <property type="entry name" value="DNA/RNA polymerases"/>
    <property type="match status" value="1"/>
</dbReference>
<keyword evidence="4" id="KW-1185">Reference proteome</keyword>
<dbReference type="Pfam" id="PF00078">
    <property type="entry name" value="RVT_1"/>
    <property type="match status" value="1"/>
</dbReference>
<dbReference type="CDD" id="cd01644">
    <property type="entry name" value="RT_pepA17"/>
    <property type="match status" value="1"/>
</dbReference>
<dbReference type="InterPro" id="IPR000477">
    <property type="entry name" value="RT_dom"/>
</dbReference>